<name>A0A2U2ATM9_9GAMM</name>
<dbReference type="Pfam" id="PF08241">
    <property type="entry name" value="Methyltransf_11"/>
    <property type="match status" value="1"/>
</dbReference>
<dbReference type="EMBL" id="QEWW01000001">
    <property type="protein sequence ID" value="PWD88091.1"/>
    <property type="molecule type" value="Genomic_DNA"/>
</dbReference>
<organism evidence="2 4">
    <name type="scientific">Ignatzschineria cameli</name>
    <dbReference type="NCBI Taxonomy" id="2182793"/>
    <lineage>
        <taxon>Bacteria</taxon>
        <taxon>Pseudomonadati</taxon>
        <taxon>Pseudomonadota</taxon>
        <taxon>Gammaproteobacteria</taxon>
        <taxon>Cardiobacteriales</taxon>
        <taxon>Ignatzschineriaceae</taxon>
        <taxon>Ignatzschineria</taxon>
    </lineage>
</organism>
<gene>
    <name evidence="2" type="ORF">DC077_02115</name>
    <name evidence="3" type="ORF">DC078_02865</name>
</gene>
<keyword evidence="5" id="KW-1185">Reference proteome</keyword>
<dbReference type="EMBL" id="QEWV01000002">
    <property type="protein sequence ID" value="PWD93784.1"/>
    <property type="molecule type" value="Genomic_DNA"/>
</dbReference>
<comment type="caution">
    <text evidence="2">The sequence shown here is derived from an EMBL/GenBank/DDBJ whole genome shotgun (WGS) entry which is preliminary data.</text>
</comment>
<dbReference type="OrthoDB" id="9760689at2"/>
<proteinExistence type="predicted"/>
<feature type="domain" description="Methyltransferase type 11" evidence="1">
    <location>
        <begin position="127"/>
        <end position="198"/>
    </location>
</feature>
<dbReference type="Proteomes" id="UP000245217">
    <property type="component" value="Unassembled WGS sequence"/>
</dbReference>
<accession>A0A2U2ATM9</accession>
<reference evidence="4 5" key="2">
    <citation type="submission" date="2018-05" db="EMBL/GenBank/DDBJ databases">
        <title>Ignatzschineria dubaiensis sp. nov., isolated from necrotic foot tissues of dromedaries (Camelus dromedarius) and associated maggots in Dubai, United Arab Emirates.</title>
        <authorList>
            <person name="Tsang C.C."/>
            <person name="Tang J.Y.M."/>
            <person name="Fong J.Y.H."/>
            <person name="Kinne J."/>
            <person name="Lee H.H."/>
            <person name="Joseph M."/>
            <person name="Jose S."/>
            <person name="Schuster R.K."/>
            <person name="Tang Y."/>
            <person name="Sivakumar S."/>
            <person name="Chen J.H.K."/>
            <person name="Teng J.L.L."/>
            <person name="Lau S.K.P."/>
            <person name="Wernery U."/>
            <person name="Woo P.C.Y."/>
        </authorList>
    </citation>
    <scope>NUCLEOTIDE SEQUENCE [LARGE SCALE GENOMIC DNA]</scope>
    <source>
        <strain evidence="4">UAE-HKU57</strain>
        <strain evidence="5">UAE-HKU58</strain>
    </source>
</reference>
<evidence type="ECO:0000313" key="2">
    <source>
        <dbReference type="EMBL" id="PWD88091.1"/>
    </source>
</evidence>
<reference evidence="2" key="1">
    <citation type="journal article" date="2018" name="Genome Announc.">
        <title>Ignatzschineria cameli sp. nov., isolated from necrotic foot tissue of dromedaries (Camelus dromedarius) and associated maggots (Wohlfahrtia species) in Dubai.</title>
        <authorList>
            <person name="Tsang C.C."/>
            <person name="Tang J.Y."/>
            <person name="Fong J.Y."/>
            <person name="Kinne J."/>
            <person name="Lee H.H."/>
            <person name="Joseph M."/>
            <person name="Jose S."/>
            <person name="Schuster R.K."/>
            <person name="Tang Y."/>
            <person name="Sivakumar S."/>
            <person name="Chen J.H."/>
            <person name="Teng J.L."/>
            <person name="Lau S.K."/>
            <person name="Wernery U."/>
            <person name="Woo P.C."/>
        </authorList>
    </citation>
    <scope>NUCLEOTIDE SEQUENCE</scope>
    <source>
        <strain evidence="2">UAE-HKU57</strain>
        <strain evidence="3">UAE-HKU58</strain>
    </source>
</reference>
<dbReference type="GO" id="GO:0008757">
    <property type="term" value="F:S-adenosylmethionine-dependent methyltransferase activity"/>
    <property type="evidence" value="ECO:0007669"/>
    <property type="project" value="InterPro"/>
</dbReference>
<sequence length="314" mass="35115">MHSAERDREIKLVDIAETPTKNVAKPVVQKNFGTYATQYDSIAVVQRQIADRLIAKYLLPELGEEVDKGIDAVREEKRKQDLQITILDAGAGTGYLGRALRGALSTLLEKEDHLDANLSDEKLSQALVLTAFDLAPEMLKVAEAQGGYQNFIEGDIEAIAYYLPSEISPFDFTMSSLAVQWCHHLKRALGALQQVTKQRLFITTLLDGTLQELEDAFKQVDDQQHILPFISLESATHIVRQLGGDIHHYQAVMQFPTLKALFKSLRSIGASALPARRKGLMGRNDFLKIDHYFQQLGAYQLTYHVAEIILPGRA</sequence>
<dbReference type="InterPro" id="IPR029063">
    <property type="entry name" value="SAM-dependent_MTases_sf"/>
</dbReference>
<evidence type="ECO:0000313" key="4">
    <source>
        <dbReference type="Proteomes" id="UP000245059"/>
    </source>
</evidence>
<dbReference type="CDD" id="cd02440">
    <property type="entry name" value="AdoMet_MTases"/>
    <property type="match status" value="1"/>
</dbReference>
<dbReference type="RefSeq" id="WP_109201102.1">
    <property type="nucleotide sequence ID" value="NZ_QEWS01000002.1"/>
</dbReference>
<dbReference type="Gene3D" id="3.40.50.150">
    <property type="entry name" value="Vaccinia Virus protein VP39"/>
    <property type="match status" value="1"/>
</dbReference>
<evidence type="ECO:0000259" key="1">
    <source>
        <dbReference type="Pfam" id="PF08241"/>
    </source>
</evidence>
<evidence type="ECO:0000313" key="5">
    <source>
        <dbReference type="Proteomes" id="UP000245217"/>
    </source>
</evidence>
<dbReference type="Proteomes" id="UP000245059">
    <property type="component" value="Unassembled WGS sequence"/>
</dbReference>
<dbReference type="SUPFAM" id="SSF53335">
    <property type="entry name" value="S-adenosyl-L-methionine-dependent methyltransferases"/>
    <property type="match status" value="1"/>
</dbReference>
<dbReference type="AlphaFoldDB" id="A0A2U2ATM9"/>
<evidence type="ECO:0000313" key="3">
    <source>
        <dbReference type="EMBL" id="PWD93784.1"/>
    </source>
</evidence>
<dbReference type="InterPro" id="IPR013216">
    <property type="entry name" value="Methyltransf_11"/>
</dbReference>
<protein>
    <recommendedName>
        <fullName evidence="1">Methyltransferase type 11 domain-containing protein</fullName>
    </recommendedName>
</protein>